<evidence type="ECO:0000256" key="1">
    <source>
        <dbReference type="ARBA" id="ARBA00005704"/>
    </source>
</evidence>
<feature type="binding site" evidence="5">
    <location>
        <begin position="113"/>
        <end position="115"/>
    </location>
    <ligand>
        <name>substrate</name>
    </ligand>
</feature>
<dbReference type="InterPro" id="IPR018523">
    <property type="entry name" value="Isocitrate_lyase_ph_CS"/>
</dbReference>
<reference key="2">
    <citation type="submission" date="2011-08" db="EMBL/GenBank/DDBJ databases">
        <title>Genome sequence of Naumovozyma castellii.</title>
        <authorList>
            <person name="Gordon J.L."/>
            <person name="Armisen D."/>
            <person name="Proux-Wera E."/>
            <person name="OhEigeartaigh S.S."/>
            <person name="Byrne K.P."/>
            <person name="Wolfe K.H."/>
        </authorList>
    </citation>
    <scope>NUCLEOTIDE SEQUENCE</scope>
    <source>
        <strain>Type strain:CBS 4309</strain>
    </source>
</reference>
<evidence type="ECO:0000256" key="4">
    <source>
        <dbReference type="PIRSR" id="PIRSR001362-1"/>
    </source>
</evidence>
<dbReference type="InParanoid" id="G0V632"/>
<dbReference type="Gene3D" id="3.20.20.60">
    <property type="entry name" value="Phosphoenolpyruvate-binding domains"/>
    <property type="match status" value="1"/>
</dbReference>
<dbReference type="eggNOG" id="KOG1260">
    <property type="taxonomic scope" value="Eukaryota"/>
</dbReference>
<dbReference type="PANTHER" id="PTHR21631:SF13">
    <property type="entry name" value="MITOCHONDRIAL 2-METHYLISOCITRATE LYASE ICL2"/>
    <property type="match status" value="1"/>
</dbReference>
<evidence type="ECO:0000256" key="6">
    <source>
        <dbReference type="PIRSR" id="PIRSR001362-3"/>
    </source>
</evidence>
<accession>G0V632</accession>
<feature type="binding site" evidence="5">
    <location>
        <position position="473"/>
    </location>
    <ligand>
        <name>substrate</name>
    </ligand>
</feature>
<dbReference type="Pfam" id="PF00463">
    <property type="entry name" value="ICL"/>
    <property type="match status" value="1"/>
</dbReference>
<dbReference type="NCBIfam" id="TIGR01346">
    <property type="entry name" value="isocit_lyase"/>
    <property type="match status" value="1"/>
</dbReference>
<dbReference type="InterPro" id="IPR040442">
    <property type="entry name" value="Pyrv_kinase-like_dom_sf"/>
</dbReference>
<evidence type="ECO:0000313" key="8">
    <source>
        <dbReference type="Proteomes" id="UP000001640"/>
    </source>
</evidence>
<dbReference type="AlphaFoldDB" id="G0V632"/>
<dbReference type="Proteomes" id="UP000001640">
    <property type="component" value="Chromosome 1"/>
</dbReference>
<comment type="cofactor">
    <cofactor evidence="6">
        <name>Mg(2+)</name>
        <dbReference type="ChEBI" id="CHEBI:18420"/>
    </cofactor>
    <text evidence="6">Can also use Mn(2+) ion.</text>
</comment>
<evidence type="ECO:0000256" key="2">
    <source>
        <dbReference type="ARBA" id="ARBA00023239"/>
    </source>
</evidence>
<feature type="active site" description="Proton acceptor" evidence="4">
    <location>
        <position position="217"/>
    </location>
</feature>
<dbReference type="EMBL" id="HE576752">
    <property type="protein sequence ID" value="CCC66922.1"/>
    <property type="molecule type" value="Genomic_DNA"/>
</dbReference>
<feature type="binding site" evidence="6">
    <location>
        <position position="180"/>
    </location>
    <ligand>
        <name>Mg(2+)</name>
        <dbReference type="ChEBI" id="CHEBI:18420"/>
    </ligand>
</feature>
<dbReference type="OrthoDB" id="4078635at2759"/>
<feature type="binding site" evidence="5">
    <location>
        <begin position="438"/>
        <end position="442"/>
    </location>
    <ligand>
        <name>substrate</name>
    </ligand>
</feature>
<dbReference type="GeneID" id="96900409"/>
<dbReference type="GO" id="GO:0004451">
    <property type="term" value="F:isocitrate lyase activity"/>
    <property type="evidence" value="ECO:0007669"/>
    <property type="project" value="InterPro"/>
</dbReference>
<proteinExistence type="inferred from homology"/>
<keyword evidence="2 3" id="KW-0456">Lyase</keyword>
<dbReference type="GO" id="GO:0005759">
    <property type="term" value="C:mitochondrial matrix"/>
    <property type="evidence" value="ECO:0007669"/>
    <property type="project" value="EnsemblFungi"/>
</dbReference>
<dbReference type="KEGG" id="ncs:NCAS_0A03640"/>
<organism evidence="7 8">
    <name type="scientific">Naumovozyma castellii</name>
    <name type="common">Yeast</name>
    <name type="synonym">Saccharomyces castellii</name>
    <dbReference type="NCBI Taxonomy" id="27288"/>
    <lineage>
        <taxon>Eukaryota</taxon>
        <taxon>Fungi</taxon>
        <taxon>Dikarya</taxon>
        <taxon>Ascomycota</taxon>
        <taxon>Saccharomycotina</taxon>
        <taxon>Saccharomycetes</taxon>
        <taxon>Saccharomycetales</taxon>
        <taxon>Saccharomycetaceae</taxon>
        <taxon>Naumovozyma</taxon>
    </lineage>
</organism>
<dbReference type="FunCoup" id="G0V632">
    <property type="interactions" value="142"/>
</dbReference>
<dbReference type="HOGENOM" id="CLU_019214_2_2_1"/>
<feature type="binding site" evidence="5">
    <location>
        <position position="254"/>
    </location>
    <ligand>
        <name>substrate</name>
    </ligand>
</feature>
<dbReference type="PANTHER" id="PTHR21631">
    <property type="entry name" value="ISOCITRATE LYASE/MALATE SYNTHASE"/>
    <property type="match status" value="1"/>
</dbReference>
<keyword evidence="8" id="KW-1185">Reference proteome</keyword>
<keyword evidence="6" id="KW-0479">Metal-binding</keyword>
<dbReference type="PROSITE" id="PS00161">
    <property type="entry name" value="ISOCITRATE_LYASE"/>
    <property type="match status" value="1"/>
</dbReference>
<dbReference type="OMA" id="TVPHADF"/>
<name>G0V632_NAUCA</name>
<evidence type="ECO:0000256" key="5">
    <source>
        <dbReference type="PIRSR" id="PIRSR001362-2"/>
    </source>
</evidence>
<evidence type="ECO:0000313" key="7">
    <source>
        <dbReference type="EMBL" id="CCC66922.1"/>
    </source>
</evidence>
<sequence length="554" mass="63460">MLIIKRFQHNSSSSGYPMRRFFENETSELKAWWDSPRFANVKRPYQPIDVIKHRGSMPLSATHYPSSYQAGKLFKLLQENFQNKTPLHTLGVIDPVQMTQLSRCEQLKVVYLSGWACSSTLVTPSNEVSPDFGDYPYTTVPNQVERIFKAQQLHDRKAFLESFESKTDKMVDYLKPIIADGDMGGSPNMCMKLAKLFAEKGAAAIHLEDQLLGGKRCGHLGGAVIVPTGDQLSRLVATRFQWDIMGTENLIIARTDSCNAKLLSSSSDPRDHEFIKGVIDPNLTAWSEELIDMETTNTERSIIQERELKWYNNNQLMTFDEAVEMKFNNEEYKQYLTTKKHMMDKELKRPYLSLSELKMIAKRVSPSKEIYFNWDIPRTKEGYFMFKGCMEAATRRSLVFAPYSDMTWLETKTPDLVQAKDFARNIHDVYPWVKLVYNLSPSFNWTQNGFSETELKSFIWDLAKEGFILQLVSLAGLHVNALSFWELAQGFQSGGMDAYVKQIQQREKETDCDVLTHQKWSGAEYIDSVLQVIQNGSSSHTSTTSGESYTESQF</sequence>
<dbReference type="FunFam" id="1.10.10.850:FF:000001">
    <property type="entry name" value="Isocitrate lyase"/>
    <property type="match status" value="1"/>
</dbReference>
<dbReference type="GO" id="GO:0046421">
    <property type="term" value="F:methylisocitrate lyase activity"/>
    <property type="evidence" value="ECO:0007669"/>
    <property type="project" value="EnsemblFungi"/>
</dbReference>
<dbReference type="SUPFAM" id="SSF51621">
    <property type="entry name" value="Phosphoenolpyruvate/pyruvate domain"/>
    <property type="match status" value="1"/>
</dbReference>
<comment type="similarity">
    <text evidence="1 3">Belongs to the isocitrate lyase/PEP mutase superfamily. Isocitrate lyase family.</text>
</comment>
<protein>
    <recommendedName>
        <fullName evidence="3">Isocitrate lyase</fullName>
    </recommendedName>
</protein>
<dbReference type="GO" id="GO:0019629">
    <property type="term" value="P:propionate catabolic process, 2-methylcitrate cycle"/>
    <property type="evidence" value="ECO:0007669"/>
    <property type="project" value="EnsemblFungi"/>
</dbReference>
<evidence type="ECO:0000256" key="3">
    <source>
        <dbReference type="PIRNR" id="PIRNR001362"/>
    </source>
</evidence>
<dbReference type="PIRSF" id="PIRSF001362">
    <property type="entry name" value="Isocit_lyase"/>
    <property type="match status" value="1"/>
</dbReference>
<dbReference type="STRING" id="1064592.G0V632"/>
<dbReference type="InterPro" id="IPR039556">
    <property type="entry name" value="ICL/PEPM"/>
</dbReference>
<dbReference type="Gene3D" id="1.10.10.850">
    <property type="match status" value="1"/>
</dbReference>
<gene>
    <name evidence="7" type="primary">NCAS0A03640</name>
    <name evidence="7" type="ordered locus">NCAS_0A03640</name>
</gene>
<feature type="binding site" evidence="5">
    <location>
        <begin position="218"/>
        <end position="219"/>
    </location>
    <ligand>
        <name>substrate</name>
    </ligand>
</feature>
<dbReference type="InterPro" id="IPR006254">
    <property type="entry name" value="Isocitrate_lyase"/>
</dbReference>
<dbReference type="InterPro" id="IPR015813">
    <property type="entry name" value="Pyrv/PenolPyrv_kinase-like_dom"/>
</dbReference>
<dbReference type="RefSeq" id="XP_003673311.1">
    <property type="nucleotide sequence ID" value="XM_003673263.1"/>
</dbReference>
<dbReference type="CDD" id="cd00377">
    <property type="entry name" value="ICL_PEPM"/>
    <property type="match status" value="1"/>
</dbReference>
<dbReference type="GO" id="GO:0046872">
    <property type="term" value="F:metal ion binding"/>
    <property type="evidence" value="ECO:0007669"/>
    <property type="project" value="UniProtKB-KW"/>
</dbReference>
<keyword evidence="6" id="KW-0460">Magnesium</keyword>
<reference evidence="7 8" key="1">
    <citation type="journal article" date="2011" name="Proc. Natl. Acad. Sci. U.S.A.">
        <title>Evolutionary erosion of yeast sex chromosomes by mating-type switching accidents.</title>
        <authorList>
            <person name="Gordon J.L."/>
            <person name="Armisen D."/>
            <person name="Proux-Wera E."/>
            <person name="Oheigeartaigh S.S."/>
            <person name="Byrne K.P."/>
            <person name="Wolfe K.H."/>
        </authorList>
    </citation>
    <scope>NUCLEOTIDE SEQUENCE [LARGE SCALE GENOMIC DNA]</scope>
    <source>
        <strain evidence="8">ATCC 76901 / BCRC 22586 / CBS 4309 / NBRC 1992 / NRRL Y-12630</strain>
    </source>
</reference>